<organism evidence="1 2">
    <name type="scientific">Litchfieldella qijiaojingensis</name>
    <dbReference type="NCBI Taxonomy" id="980347"/>
    <lineage>
        <taxon>Bacteria</taxon>
        <taxon>Pseudomonadati</taxon>
        <taxon>Pseudomonadota</taxon>
        <taxon>Gammaproteobacteria</taxon>
        <taxon>Oceanospirillales</taxon>
        <taxon>Halomonadaceae</taxon>
        <taxon>Litchfieldella</taxon>
    </lineage>
</organism>
<dbReference type="Proteomes" id="UP000653056">
    <property type="component" value="Unassembled WGS sequence"/>
</dbReference>
<proteinExistence type="predicted"/>
<evidence type="ECO:0000313" key="2">
    <source>
        <dbReference type="Proteomes" id="UP000653056"/>
    </source>
</evidence>
<dbReference type="RefSeq" id="WP_189472134.1">
    <property type="nucleotide sequence ID" value="NZ_BMXS01000028.1"/>
</dbReference>
<dbReference type="InterPro" id="IPR052896">
    <property type="entry name" value="GGT-like_enzyme"/>
</dbReference>
<dbReference type="SUPFAM" id="SSF56235">
    <property type="entry name" value="N-terminal nucleophile aminohydrolases (Ntn hydrolases)"/>
    <property type="match status" value="1"/>
</dbReference>
<comment type="caution">
    <text evidence="1">The sequence shown here is derived from an EMBL/GenBank/DDBJ whole genome shotgun (WGS) entry which is preliminary data.</text>
</comment>
<keyword evidence="2" id="KW-1185">Reference proteome</keyword>
<dbReference type="Gene3D" id="3.60.20.40">
    <property type="match status" value="1"/>
</dbReference>
<dbReference type="PANTHER" id="PTHR43881:SF1">
    <property type="entry name" value="GAMMA-GLUTAMYLTRANSPEPTIDASE (AFU_ORTHOLOGUE AFUA_4G13580)"/>
    <property type="match status" value="1"/>
</dbReference>
<dbReference type="InterPro" id="IPR029055">
    <property type="entry name" value="Ntn_hydrolases_N"/>
</dbReference>
<accession>A0ABQ2Z936</accession>
<dbReference type="Pfam" id="PF01019">
    <property type="entry name" value="G_glu_transpept"/>
    <property type="match status" value="1"/>
</dbReference>
<dbReference type="EMBL" id="BMXS01000028">
    <property type="protein sequence ID" value="GGY07334.1"/>
    <property type="molecule type" value="Genomic_DNA"/>
</dbReference>
<dbReference type="InterPro" id="IPR043137">
    <property type="entry name" value="GGT_ssub_C"/>
</dbReference>
<evidence type="ECO:0000313" key="1">
    <source>
        <dbReference type="EMBL" id="GGY07334.1"/>
    </source>
</evidence>
<gene>
    <name evidence="1" type="ORF">GCM10007160_38450</name>
</gene>
<name>A0ABQ2Z936_9GAMM</name>
<dbReference type="PANTHER" id="PTHR43881">
    <property type="entry name" value="GAMMA-GLUTAMYLTRANSPEPTIDASE (AFU_ORTHOLOGUE AFUA_4G13580)"/>
    <property type="match status" value="1"/>
</dbReference>
<dbReference type="InterPro" id="IPR043138">
    <property type="entry name" value="GGT_lsub"/>
</dbReference>
<reference evidence="2" key="1">
    <citation type="journal article" date="2019" name="Int. J. Syst. Evol. Microbiol.">
        <title>The Global Catalogue of Microorganisms (GCM) 10K type strain sequencing project: providing services to taxonomists for standard genome sequencing and annotation.</title>
        <authorList>
            <consortium name="The Broad Institute Genomics Platform"/>
            <consortium name="The Broad Institute Genome Sequencing Center for Infectious Disease"/>
            <person name="Wu L."/>
            <person name="Ma J."/>
        </authorList>
    </citation>
    <scope>NUCLEOTIDE SEQUENCE [LARGE SCALE GENOMIC DNA]</scope>
    <source>
        <strain evidence="2">KCTC 22228</strain>
    </source>
</reference>
<protein>
    <submittedName>
        <fullName evidence="1">Gamma-glutamyltransferase</fullName>
    </submittedName>
</protein>
<sequence length="535" mass="57620">MQHDALYYSGPSRRMVTFGSRGMVATSQALAAQAGRDILGQGGNAVDAAIATAAALTVTEPTSNGLGSDAFAIVWIDGKLHGLNASGPAPQSISIDGVRALGHERMPVHGPLPVTVPGAPAAWASLSKRFGKLPFPELLAPAIEIAERGFPVSPVVHQMWAEAFEDYRAHDDTAFAPWFDTFAPNGHAPRPGEMWQAPDHAASLRAIADSNARAFYEGELADKIDAFFREHGGFLRKEDLAAYEPQWVDPIATRYRDHDIWEIPPNGCGMIALQALGMLEALGEEGRDPVETLHRRIEATKLAYVDGLRYITDPGEMGPSVEQMLSPDYLARRAGLIGERALDPEPGNPIMGGTVYLATADGDGNMVSFIQSNFKGFGSGMVVPGTGISMQNRGWSFSLDPEHANYLAPGKHTYHTIIPGFITRNGQAVGPFGVMGGFMQPQGHVQVVSAMLDDHLNPQAALDLPRWKWTEGLTVEVEPDFPDHLAQALMRRGHRIVKRADSLSFGRGQVILRDPNSGVLCGGTEPRTDGAAIPF</sequence>
<dbReference type="Gene3D" id="1.10.246.130">
    <property type="match status" value="1"/>
</dbReference>
<dbReference type="PRINTS" id="PR01210">
    <property type="entry name" value="GGTRANSPTASE"/>
</dbReference>